<dbReference type="NCBIfam" id="TIGR01731">
    <property type="entry name" value="fil_hemag_20aa"/>
    <property type="match status" value="16"/>
</dbReference>
<dbReference type="SUPFAM" id="SSF51126">
    <property type="entry name" value="Pectin lyase-like"/>
    <property type="match status" value="1"/>
</dbReference>
<dbReference type="Proteomes" id="UP001446337">
    <property type="component" value="Chromosome"/>
</dbReference>
<evidence type="ECO:0000313" key="3">
    <source>
        <dbReference type="EMBL" id="XAN19191.1"/>
    </source>
</evidence>
<dbReference type="InterPro" id="IPR010069">
    <property type="entry name" value="CdiA_FHA1_rpt"/>
</dbReference>
<sequence>MMSKLRSFIVWSVIGTQMWSPVLAQTLPISVDKSVAGQKPVVGTSNGVPVINIAPPSAGGVSNNRYTQFNVGPSGVVLNNSGGASQTQLAGQIAGNVMLGNQRAATILNQVTAPNPSRLMGTLEVAGNRANVIVANPAGITCNGCGFLNADRATLTTGRPQVGPDGNIALDVAAGRIRVEGEGLYGANLSQVDLIARSLEINAGVWADRLNVTAGAARVDYASGAVSARAGEGAAPAVALDTAALGGMYANSIRLIGTEAGVGVNVGGNLAALTGDLHVSAAGDVRIAPGATVQAARDLRLAAGRDLAVDGAAQAAGAVALAAGRNADIQGAVGAGGPASVDAAGNVAIAAQAGLQTQGALRIAAGQDLSLAGSMLMGGQDLRAESGRNLRIGPAAATPGGTPPATGGSGQGPAAGGGSDAGGSGSGAAGGSGANGGVSNASGGPAQAGAGSGGQVTAAGAIALQAGRDMTLPGRVTAAGALQARAGADLAAGAGAQLQSGAATALRAGADLSLGGLVGARGDVSLMAGRDALLSGKGAGTGRVAMAAGRDLRLDAPAQWDAEGAMAAKAGGNMALAGTLRANAGTDIAADGALAIDGALSAASGGLSATAGGDLSVGAQAQVAAAGPVGLTAGGDLRSLGKLTSQKDLSLRAARNLALDGQALATGDLRLDAGDVLAASSASRLQADGSVKAEANQASLAGVLIAGQAAQVVARGNLRVDGTLLADAGTLKAISGGDLTLGGASVLQSGGQLDARAGGKLLADGTISGETDILLSAGTDAELNGKTVANGTLRAEAGADLAVGQAGLAQGSGRLFLDAGRDLRVAGTAGTADTADAEGVLQARAARDLFVTGVVTAGTPASLSATRHMGIDGTVAALAGNLAADAGGQLRVGAAGRMQASHGLAAQSGGDLDSDGVIVAGGGLTLAAAGDARLGGTAAALGDTSAGNVELRARDLTVKQGGQAQAAGTLTARALRDLTAAGALASVRDMALDAARDARVDGTAATDANLTLTGRNVAVGAAGLAQAAGALTAGAQDTLLAQGRMLAGASQALSAGDGMVIDGTVAALQGDLTLDALRGNLALGAASSQQAGGTLAATAGAALQAMGSAAAVQGMTLRAGTDATLGGIAATQAGNLVVNANRNLTATADGRLQAAGALDLQAGAALRNAGILSASGAASLRAGSTLDNTGSVLAGGDVNATALGALGNAGRLIAGVGDDGALSLPGSVKLTAAFITHPGISAAGKDLSLAAAGMDLSGGNLSAVGKLALASPGDIATRNAVVHGGALDIAAANLRNQGGKLTSAGDAALKLGGEFDNAAGLIAAAGGLRIEAGRVGNAAGTLAGADVAIAATGAVDNRGGLIQADESLTLNAAALDNSATLAAPGAPAKGVLGKLVAIMADRVNNQGGSVGAGQDLTLTTGELDNAGGEVAAQRNATVRAALLKNAQGQLLAGERLAVNVDALQGLGTLHSAQDLSFTYAGSLNQTGNIAAGRDLTLSVGGAMDNSASVSAGRDLSVTADSLNNRATGELLAGRNNTLNVAHGLTNAGLIDGASTNINAGRLDNFGRIYGNAISIRAGEIVNGAGAGGGAVIASRGDLDLGAGSLVNREHALIYAGADLRIGGALDANRKAIGQAVSLLNASATIEAAGNAAISAATLQNVNTNFVSQTVPVRTVPKLYVTPAGTTDMYDMETNWFCDQVTALCGKVPAWLDDDPERRFLLPSTTYPASRYGPPFDYVPSKKGRAGETAPIPVTYTPEIFVCTGGEGGADCRTDPETFFYPSDSRIWAVFGVTAPPGPMPVWVPPQRECFGKEACAAEAARRQAYEDAYAAYKASHLELDSRIRAFNADFDSRLVGTFTYYQVEETVSETRTVSSDPAKILSGGSMTLTGAVTNDKSQIAAGGALNVSGPAIHNIGAGGERVVTRVGTATYTQARSSDRKETSTPYTATLASQPIELPVGTSGGNASVSLSGGAPGASGGSAPGPVLVASLGLPGGDVVRTVSNPAAIPDSQLFAVNGRPDAPYIVATDPRFVGNRPTVSSDYLFDLLQQPGAPVGNAGASGSVNAGLGGRPGGLNALIPAGAKFLTPSGQPRRLGDGFYEQKLVADQILATTGQRFLEGYADNDGQYKALLAAGAQFARNNGIQLGVALTEAQQRLLDTDLVWLVEQTVTLPDGTTETALVPQVYLLVREDDLKGDGTLMAGRSVKLAADGDIANSGTVGARDAVVMTAANIVNQAGGLIQGATVDLAAREDLTNLVSLIKGDNVSLSAGRDIALTSTSASENHGATWGSYVSGVSRVDAGNLNLQAGRDLTLTAAQVTVKDNARLQAGRDLTLATLEESHGESIVRNKNNRHDLSTSTEIGSSIAADGHLTLIAGQDVNARAADVTAGKQLAVGAGRDINLTAGVETGSAYDETRYKTKGFLSSKTTHTITSRDWEQSLATTFTGDTAVLMAGRDLTVAGSNVGAQRDLVMSADRDVNILPGQNAEDSYDYKMVKKSGFGAMGGMSYGTSKQTDSLEGKKVFHNASTVGSVEGDVLINAGRALNIMGSNVIARQGDITLIGKEVNIGAALDTTQEKEFHEIKQTGLTLTASNPIVSAVQTGARMADAAGKTDNAVMKGLAGVTTGLAAVNAYDAVQASAKAAAAKEVIEPGSSNEIDKLGGVSIKLSLGTSKSSSTTDRNASNAFGSTVAAGRDLTIVAQGAGKDSDITVTGSNLSAGNNVVLKAEGDILLQAARNAFEQKTDSKSSSASIGIGYSTGGKQNGFTLELGASVGRGNANGRDESWTNSHITAGNVLAIQSGGDTTLKGATGRAEQIIASVGGNLLLESLQDTSKYDSKNKSAGFGVSLCVPPYCVGSSSAWANVGAGKMNSDFKSVTEQTGLWAGDGGFLIDVKNNTTLIGSVIASSDKAVADGLNKLITGTLVTEDIKNSAKYSGGQVSIGGGFGFGGGGKAGDSGLGTNKDGVAGGASKDHGSSISTGSSGFGMGMPAVVAASGSSSSTTQSAISGGTIVIRDEAGQLALTGKTAAETIASLNRDTSDTLNALKPIFDKEKIEAGFEIASEAQRQAGQFLANRAEEAKALKDALDSTPEGPRRDQLQAQYDEAQKWAPGGTYRQALTAMTLAAGGNVTGGAAEFVQAAAVNYLQGLGAAKIKEISPMLGGEGSPGQIALHALLGCAGAAAKSSGCGGGAAGASAGIVLSQLMDQAFGKPAGKLDPVEREARINLVTSLLAGLTATLDPQAVAAVNEAARLELENNTLRDPSEVHTPLFQEKLDRLASCLGKTSCEDALRFLTASIDVIEKTDIPECKGNTTCLADRALERQQYELAYQKVASRLSDRTVAGMQYLDSLDGSRKYQPYELKAALERLEQNRSDPTRDVDRYVLESLAAAPSVFAAVKGLTLLDSDGGGAMGGGSSKGGGKPGGAKGVGLGYTYNSVENPGPLAKLPGNPASNFMSGKYNSTVLMDDLVLYRAGEAGTPLGQWFTREPPISAAQVRIDSAVKPQWIDPKSGVLTGTSNLDTVYAVRIPKGTTIYEGPVSNQGGVYLGGPNTSQVFVETPWSVKGVEVLGSTPIK</sequence>
<dbReference type="NCBIfam" id="TIGR01901">
    <property type="entry name" value="adhes_NPXG"/>
    <property type="match status" value="1"/>
</dbReference>
<feature type="region of interest" description="Disordered" evidence="1">
    <location>
        <begin position="391"/>
        <end position="436"/>
    </location>
</feature>
<keyword evidence="4" id="KW-1185">Reference proteome</keyword>
<feature type="domain" description="Filamentous haemagglutinin FhaB/tRNA nuclease CdiA-like TPS" evidence="2">
    <location>
        <begin position="45"/>
        <end position="165"/>
    </location>
</feature>
<accession>A0ABZ3GEH1</accession>
<proteinExistence type="predicted"/>
<organism evidence="3 4">
    <name type="scientific">Achromobacter denitrificans</name>
    <name type="common">Alcaligenes denitrificans</name>
    <dbReference type="NCBI Taxonomy" id="32002"/>
    <lineage>
        <taxon>Bacteria</taxon>
        <taxon>Pseudomonadati</taxon>
        <taxon>Pseudomonadota</taxon>
        <taxon>Betaproteobacteria</taxon>
        <taxon>Burkholderiales</taxon>
        <taxon>Alcaligenaceae</taxon>
        <taxon>Achromobacter</taxon>
    </lineage>
</organism>
<name>A0ABZ3GEH1_ACHDE</name>
<dbReference type="Gene3D" id="2.160.20.10">
    <property type="entry name" value="Single-stranded right-handed beta-helix, Pectin lyase-like"/>
    <property type="match status" value="1"/>
</dbReference>
<dbReference type="Pfam" id="PF05860">
    <property type="entry name" value="TPS"/>
    <property type="match status" value="1"/>
</dbReference>
<feature type="compositionally biased region" description="Gly residues" evidence="1">
    <location>
        <begin position="407"/>
        <end position="436"/>
    </location>
</feature>
<dbReference type="InterPro" id="IPR008619">
    <property type="entry name" value="Filamentous_hemagglutn_rpt"/>
</dbReference>
<evidence type="ECO:0000256" key="1">
    <source>
        <dbReference type="SAM" id="MobiDB-lite"/>
    </source>
</evidence>
<gene>
    <name evidence="3" type="ORF">AAIK43_14420</name>
</gene>
<dbReference type="Pfam" id="PF13332">
    <property type="entry name" value="Fil_haemagg_2"/>
    <property type="match status" value="5"/>
</dbReference>
<reference evidence="3 4" key="1">
    <citation type="submission" date="2024-05" db="EMBL/GenBank/DDBJ databases">
        <title>Achromobacter denitrificans. BP1, complete genome.</title>
        <authorList>
            <person name="Zhang B."/>
        </authorList>
    </citation>
    <scope>NUCLEOTIDE SEQUENCE [LARGE SCALE GENOMIC DNA]</scope>
    <source>
        <strain evidence="3 4">BP1</strain>
    </source>
</reference>
<dbReference type="SMART" id="SM00912">
    <property type="entry name" value="Haemagg_act"/>
    <property type="match status" value="1"/>
</dbReference>
<dbReference type="RefSeq" id="WP_343499569.1">
    <property type="nucleotide sequence ID" value="NZ_CP154792.1"/>
</dbReference>
<evidence type="ECO:0000259" key="2">
    <source>
        <dbReference type="SMART" id="SM00912"/>
    </source>
</evidence>
<dbReference type="InterPro" id="IPR011050">
    <property type="entry name" value="Pectin_lyase_fold/virulence"/>
</dbReference>
<dbReference type="Pfam" id="PF05594">
    <property type="entry name" value="Fil_haemagg"/>
    <property type="match status" value="9"/>
</dbReference>
<feature type="compositionally biased region" description="Low complexity" evidence="1">
    <location>
        <begin position="393"/>
        <end position="406"/>
    </location>
</feature>
<evidence type="ECO:0000313" key="4">
    <source>
        <dbReference type="Proteomes" id="UP001446337"/>
    </source>
</evidence>
<protein>
    <submittedName>
        <fullName evidence="3">Hemagglutinin repeat-containing protein</fullName>
    </submittedName>
</protein>
<dbReference type="EMBL" id="CP154792">
    <property type="protein sequence ID" value="XAN19191.1"/>
    <property type="molecule type" value="Genomic_DNA"/>
</dbReference>
<dbReference type="InterPro" id="IPR008638">
    <property type="entry name" value="FhaB/CdiA-like_TPS"/>
</dbReference>
<dbReference type="InterPro" id="IPR012334">
    <property type="entry name" value="Pectin_lyas_fold"/>
</dbReference>
<dbReference type="InterPro" id="IPR025157">
    <property type="entry name" value="Hemagglutinin_rpt"/>
</dbReference>